<protein>
    <submittedName>
        <fullName evidence="3">Uncharacterized protein</fullName>
    </submittedName>
</protein>
<evidence type="ECO:0000256" key="2">
    <source>
        <dbReference type="SAM" id="Phobius"/>
    </source>
</evidence>
<dbReference type="RefSeq" id="WP_159546900.1">
    <property type="nucleotide sequence ID" value="NZ_CP047156.1"/>
</dbReference>
<sequence length="504" mass="51039">MLVLTHGSPGSPAVQQLFVVLHDLGLGRSRLGGLTVLGDGFERLGPIRGLAFLPAGLAVLAAHEVQGAQGYLYAPQRGSWTVGGQVANLGGAGSSPVAELDSAVKALVARVRRGGVDPGNVQALVGITGAVSGVAQPEPERGAGLVVTALSPDEVVEALQTATRPTYGGLSQTWTTADVRAVLEILGYRAEDIDTEQLSAEGFPYSPYVLRPTSTDDIPFSRDEPASLPGGGRGLRSYEQPHPPRDARSTGPVPAVTPPVPGTRGAPALVGVAAPADPANPGDLLREPDAAPEQRGSAVRWIVPLVLLAVVAAAIVIGGRALFAGGTEDGANDGAGATTSATGSPTPSQTAPPSATQQIGDLSFTQGAYEKTTDCASFAFGEIADLLAATPCTQMERGLFLTQVEGKNVVVTLAVVTMPDAGSAATLKSRADSDGTGNVNDLLRDGTVPPGYPQDSGVLGDGEYASSVEGKVVRIVQAAFVDGSKTTDAVDAAADAALGLELVA</sequence>
<proteinExistence type="predicted"/>
<evidence type="ECO:0000313" key="4">
    <source>
        <dbReference type="Proteomes" id="UP000463857"/>
    </source>
</evidence>
<name>A0A7L4YRK9_9ACTN</name>
<feature type="region of interest" description="Disordered" evidence="1">
    <location>
        <begin position="333"/>
        <end position="357"/>
    </location>
</feature>
<reference evidence="3 4" key="1">
    <citation type="journal article" date="2018" name="Int. J. Syst. Evol. Microbiol.">
        <title>Epidermidibacterium keratini gen. nov., sp. nov., a member of the family Sporichthyaceae, isolated from keratin epidermis.</title>
        <authorList>
            <person name="Lee D.G."/>
            <person name="Trujillo M.E."/>
            <person name="Kang S."/>
            <person name="Nam J.J."/>
            <person name="Kim Y.J."/>
        </authorList>
    </citation>
    <scope>NUCLEOTIDE SEQUENCE [LARGE SCALE GENOMIC DNA]</scope>
    <source>
        <strain evidence="3 4">EPI-7</strain>
    </source>
</reference>
<evidence type="ECO:0000256" key="1">
    <source>
        <dbReference type="SAM" id="MobiDB-lite"/>
    </source>
</evidence>
<dbReference type="AlphaFoldDB" id="A0A7L4YRK9"/>
<feature type="transmembrane region" description="Helical" evidence="2">
    <location>
        <begin position="301"/>
        <end position="323"/>
    </location>
</feature>
<accession>A0A7L4YRK9</accession>
<keyword evidence="2" id="KW-1133">Transmembrane helix</keyword>
<evidence type="ECO:0000313" key="3">
    <source>
        <dbReference type="EMBL" id="QHC01776.1"/>
    </source>
</evidence>
<dbReference type="Proteomes" id="UP000463857">
    <property type="component" value="Chromosome"/>
</dbReference>
<dbReference type="KEGG" id="eke:EK0264_16805"/>
<keyword evidence="4" id="KW-1185">Reference proteome</keyword>
<feature type="compositionally biased region" description="Low complexity" evidence="1">
    <location>
        <begin position="333"/>
        <end position="356"/>
    </location>
</feature>
<feature type="region of interest" description="Disordered" evidence="1">
    <location>
        <begin position="214"/>
        <end position="266"/>
    </location>
</feature>
<keyword evidence="2" id="KW-0812">Transmembrane</keyword>
<feature type="region of interest" description="Disordered" evidence="1">
    <location>
        <begin position="427"/>
        <end position="460"/>
    </location>
</feature>
<organism evidence="3 4">
    <name type="scientific">Epidermidibacterium keratini</name>
    <dbReference type="NCBI Taxonomy" id="1891644"/>
    <lineage>
        <taxon>Bacteria</taxon>
        <taxon>Bacillati</taxon>
        <taxon>Actinomycetota</taxon>
        <taxon>Actinomycetes</taxon>
        <taxon>Sporichthyales</taxon>
        <taxon>Sporichthyaceae</taxon>
        <taxon>Epidermidibacterium</taxon>
    </lineage>
</organism>
<dbReference type="OrthoDB" id="3663113at2"/>
<dbReference type="EMBL" id="CP047156">
    <property type="protein sequence ID" value="QHC01776.1"/>
    <property type="molecule type" value="Genomic_DNA"/>
</dbReference>
<keyword evidence="2" id="KW-0472">Membrane</keyword>
<dbReference type="InParanoid" id="A0A7L4YRK9"/>
<gene>
    <name evidence="3" type="ORF">EK0264_16805</name>
</gene>